<dbReference type="NCBIfam" id="TIGR00229">
    <property type="entry name" value="sensory_box"/>
    <property type="match status" value="2"/>
</dbReference>
<dbReference type="InterPro" id="IPR052162">
    <property type="entry name" value="Sensor_kinase/Photoreceptor"/>
</dbReference>
<evidence type="ECO:0000313" key="10">
    <source>
        <dbReference type="EMBL" id="SHH24332.1"/>
    </source>
</evidence>
<keyword evidence="4" id="KW-0808">Transferase</keyword>
<keyword evidence="6" id="KW-0175">Coiled coil</keyword>
<dbReference type="InterPro" id="IPR036097">
    <property type="entry name" value="HisK_dim/P_sf"/>
</dbReference>
<dbReference type="CDD" id="cd00082">
    <property type="entry name" value="HisKA"/>
    <property type="match status" value="1"/>
</dbReference>
<dbReference type="FunFam" id="3.30.565.10:FF:000006">
    <property type="entry name" value="Sensor histidine kinase WalK"/>
    <property type="match status" value="1"/>
</dbReference>
<dbReference type="InterPro" id="IPR001610">
    <property type="entry name" value="PAC"/>
</dbReference>
<dbReference type="InterPro" id="IPR004358">
    <property type="entry name" value="Sig_transdc_His_kin-like_C"/>
</dbReference>
<dbReference type="Gene3D" id="3.30.450.20">
    <property type="entry name" value="PAS domain"/>
    <property type="match status" value="2"/>
</dbReference>
<gene>
    <name evidence="10" type="ORF">SAMN04488109_3334</name>
</gene>
<feature type="domain" description="PAC" evidence="9">
    <location>
        <begin position="239"/>
        <end position="291"/>
    </location>
</feature>
<evidence type="ECO:0000256" key="5">
    <source>
        <dbReference type="ARBA" id="ARBA00022777"/>
    </source>
</evidence>
<protein>
    <recommendedName>
        <fullName evidence="2">histidine kinase</fullName>
        <ecNumber evidence="2">2.7.13.3</ecNumber>
    </recommendedName>
</protein>
<sequence length="536" mass="61441">MSNSKTPSVGTDLEQVIEQLRKSEERYHKMIAEVEDYAIILLDADGIIQNWNRGAEKIKQYRESEVIGKHFSIFYLPEDIQDNLPERLLRIARENGRASQEGWRKRKDGTRFWGSITITALHDDDGAVIGYSKVTRDLTERKIAEDQQDEATDRLKALNAELTLSEERYHQMIAEIQDYAIILLDPEGNIVNWNAGAQMIKGYSSEIIGSNFNVFYTAEDRKRKLPETLLDYARTHGRANHEGWRVRKDGSTFWGYIVITALHDKSGALIGFSKVTRDLTEKKMAEDRLVAYANELENRNRELEQFAYVTSHDLQEPLRKIRTFTEIIQKNEGNPAVVSRYFEKINRSAERMTNLIKSVLNYSRLSRGNSGFVNVDLNEIMTQVQADFELLIAEKNATVQVDKLPVIRGDHQQLEQLFSNLVSNALKFTNSDPVVRIQSRFVGTEQIINRPDHVQEQRYVEVLVADNGIGFEPKYADLIFTMFQRLQDTQDYAGTGIGLALCKKIIENHQGFITANSEPGKGANFYVYFPDRTPSQ</sequence>
<dbReference type="CDD" id="cd00130">
    <property type="entry name" value="PAS"/>
    <property type="match status" value="2"/>
</dbReference>
<evidence type="ECO:0000256" key="1">
    <source>
        <dbReference type="ARBA" id="ARBA00000085"/>
    </source>
</evidence>
<evidence type="ECO:0000313" key="11">
    <source>
        <dbReference type="Proteomes" id="UP000184212"/>
    </source>
</evidence>
<dbReference type="PANTHER" id="PTHR43304">
    <property type="entry name" value="PHYTOCHROME-LIKE PROTEIN CPH1"/>
    <property type="match status" value="1"/>
</dbReference>
<dbReference type="InterPro" id="IPR000700">
    <property type="entry name" value="PAS-assoc_C"/>
</dbReference>
<evidence type="ECO:0000259" key="9">
    <source>
        <dbReference type="PROSITE" id="PS50113"/>
    </source>
</evidence>
<organism evidence="10 11">
    <name type="scientific">Chryseolinea serpens</name>
    <dbReference type="NCBI Taxonomy" id="947013"/>
    <lineage>
        <taxon>Bacteria</taxon>
        <taxon>Pseudomonadati</taxon>
        <taxon>Bacteroidota</taxon>
        <taxon>Cytophagia</taxon>
        <taxon>Cytophagales</taxon>
        <taxon>Fulvivirgaceae</taxon>
        <taxon>Chryseolinea</taxon>
    </lineage>
</organism>
<dbReference type="InterPro" id="IPR003594">
    <property type="entry name" value="HATPase_dom"/>
</dbReference>
<dbReference type="InterPro" id="IPR000014">
    <property type="entry name" value="PAS"/>
</dbReference>
<dbReference type="SMART" id="SM00091">
    <property type="entry name" value="PAS"/>
    <property type="match status" value="2"/>
</dbReference>
<dbReference type="InterPro" id="IPR003661">
    <property type="entry name" value="HisK_dim/P_dom"/>
</dbReference>
<dbReference type="STRING" id="947013.SAMN04488109_3334"/>
<evidence type="ECO:0000259" key="8">
    <source>
        <dbReference type="PROSITE" id="PS50112"/>
    </source>
</evidence>
<evidence type="ECO:0000256" key="4">
    <source>
        <dbReference type="ARBA" id="ARBA00022679"/>
    </source>
</evidence>
<dbReference type="Pfam" id="PF13426">
    <property type="entry name" value="PAS_9"/>
    <property type="match status" value="2"/>
</dbReference>
<evidence type="ECO:0000256" key="3">
    <source>
        <dbReference type="ARBA" id="ARBA00022553"/>
    </source>
</evidence>
<dbReference type="Gene3D" id="3.30.565.10">
    <property type="entry name" value="Histidine kinase-like ATPase, C-terminal domain"/>
    <property type="match status" value="1"/>
</dbReference>
<keyword evidence="5" id="KW-0418">Kinase</keyword>
<evidence type="ECO:0000259" key="7">
    <source>
        <dbReference type="PROSITE" id="PS50109"/>
    </source>
</evidence>
<evidence type="ECO:0000256" key="6">
    <source>
        <dbReference type="SAM" id="Coils"/>
    </source>
</evidence>
<dbReference type="EC" id="2.7.13.3" evidence="2"/>
<dbReference type="PROSITE" id="PS50109">
    <property type="entry name" value="HIS_KIN"/>
    <property type="match status" value="1"/>
</dbReference>
<dbReference type="Gene3D" id="1.10.287.130">
    <property type="match status" value="1"/>
</dbReference>
<dbReference type="Pfam" id="PF02518">
    <property type="entry name" value="HATPase_c"/>
    <property type="match status" value="1"/>
</dbReference>
<dbReference type="SUPFAM" id="SSF47384">
    <property type="entry name" value="Homodimeric domain of signal transducing histidine kinase"/>
    <property type="match status" value="1"/>
</dbReference>
<dbReference type="SUPFAM" id="SSF55874">
    <property type="entry name" value="ATPase domain of HSP90 chaperone/DNA topoisomerase II/histidine kinase"/>
    <property type="match status" value="1"/>
</dbReference>
<dbReference type="InterPro" id="IPR036890">
    <property type="entry name" value="HATPase_C_sf"/>
</dbReference>
<dbReference type="EMBL" id="FQWQ01000002">
    <property type="protein sequence ID" value="SHH24332.1"/>
    <property type="molecule type" value="Genomic_DNA"/>
</dbReference>
<feature type="coiled-coil region" evidence="6">
    <location>
        <begin position="141"/>
        <end position="175"/>
    </location>
</feature>
<dbReference type="Pfam" id="PF00512">
    <property type="entry name" value="HisKA"/>
    <property type="match status" value="1"/>
</dbReference>
<dbReference type="RefSeq" id="WP_084138184.1">
    <property type="nucleotide sequence ID" value="NZ_FQWQ01000002.1"/>
</dbReference>
<dbReference type="InterPro" id="IPR035965">
    <property type="entry name" value="PAS-like_dom_sf"/>
</dbReference>
<comment type="catalytic activity">
    <reaction evidence="1">
        <text>ATP + protein L-histidine = ADP + protein N-phospho-L-histidine.</text>
        <dbReference type="EC" id="2.7.13.3"/>
    </reaction>
</comment>
<evidence type="ECO:0000256" key="2">
    <source>
        <dbReference type="ARBA" id="ARBA00012438"/>
    </source>
</evidence>
<keyword evidence="11" id="KW-1185">Reference proteome</keyword>
<dbReference type="OrthoDB" id="9766459at2"/>
<feature type="domain" description="Histidine kinase" evidence="7">
    <location>
        <begin position="309"/>
        <end position="533"/>
    </location>
</feature>
<dbReference type="InterPro" id="IPR005467">
    <property type="entry name" value="His_kinase_dom"/>
</dbReference>
<dbReference type="AlphaFoldDB" id="A0A1M5RDA6"/>
<keyword evidence="3" id="KW-0597">Phosphoprotein</keyword>
<dbReference type="PANTHER" id="PTHR43304:SF1">
    <property type="entry name" value="PAC DOMAIN-CONTAINING PROTEIN"/>
    <property type="match status" value="1"/>
</dbReference>
<dbReference type="SUPFAM" id="SSF55785">
    <property type="entry name" value="PYP-like sensor domain (PAS domain)"/>
    <property type="match status" value="2"/>
</dbReference>
<dbReference type="Proteomes" id="UP000184212">
    <property type="component" value="Unassembled WGS sequence"/>
</dbReference>
<dbReference type="SMART" id="SM00387">
    <property type="entry name" value="HATPase_c"/>
    <property type="match status" value="1"/>
</dbReference>
<feature type="domain" description="PAC" evidence="9">
    <location>
        <begin position="98"/>
        <end position="150"/>
    </location>
</feature>
<name>A0A1M5RDA6_9BACT</name>
<dbReference type="PROSITE" id="PS50112">
    <property type="entry name" value="PAS"/>
    <property type="match status" value="2"/>
</dbReference>
<feature type="domain" description="PAS" evidence="8">
    <location>
        <begin position="24"/>
        <end position="79"/>
    </location>
</feature>
<accession>A0A1M5RDA6</accession>
<reference evidence="10 11" key="1">
    <citation type="submission" date="2016-11" db="EMBL/GenBank/DDBJ databases">
        <authorList>
            <person name="Jaros S."/>
            <person name="Januszkiewicz K."/>
            <person name="Wedrychowicz H."/>
        </authorList>
    </citation>
    <scope>NUCLEOTIDE SEQUENCE [LARGE SCALE GENOMIC DNA]</scope>
    <source>
        <strain evidence="10 11">DSM 24574</strain>
    </source>
</reference>
<dbReference type="GO" id="GO:0000155">
    <property type="term" value="F:phosphorelay sensor kinase activity"/>
    <property type="evidence" value="ECO:0007669"/>
    <property type="project" value="InterPro"/>
</dbReference>
<feature type="domain" description="PAS" evidence="8">
    <location>
        <begin position="165"/>
        <end position="206"/>
    </location>
</feature>
<dbReference type="SMART" id="SM00086">
    <property type="entry name" value="PAC"/>
    <property type="match status" value="2"/>
</dbReference>
<dbReference type="PRINTS" id="PR00344">
    <property type="entry name" value="BCTRLSENSOR"/>
</dbReference>
<dbReference type="PROSITE" id="PS50113">
    <property type="entry name" value="PAC"/>
    <property type="match status" value="2"/>
</dbReference>
<proteinExistence type="predicted"/>
<dbReference type="SMART" id="SM00388">
    <property type="entry name" value="HisKA"/>
    <property type="match status" value="1"/>
</dbReference>